<accession>A0AAW1IVB5</accession>
<feature type="compositionally biased region" description="Polar residues" evidence="1">
    <location>
        <begin position="45"/>
        <end position="55"/>
    </location>
</feature>
<feature type="region of interest" description="Disordered" evidence="1">
    <location>
        <begin position="1"/>
        <end position="78"/>
    </location>
</feature>
<gene>
    <name evidence="2" type="ORF">QE152_g33893</name>
</gene>
<dbReference type="AlphaFoldDB" id="A0AAW1IVB5"/>
<protein>
    <submittedName>
        <fullName evidence="2">Uncharacterized protein</fullName>
    </submittedName>
</protein>
<evidence type="ECO:0000256" key="1">
    <source>
        <dbReference type="SAM" id="MobiDB-lite"/>
    </source>
</evidence>
<organism evidence="2 3">
    <name type="scientific">Popillia japonica</name>
    <name type="common">Japanese beetle</name>
    <dbReference type="NCBI Taxonomy" id="7064"/>
    <lineage>
        <taxon>Eukaryota</taxon>
        <taxon>Metazoa</taxon>
        <taxon>Ecdysozoa</taxon>
        <taxon>Arthropoda</taxon>
        <taxon>Hexapoda</taxon>
        <taxon>Insecta</taxon>
        <taxon>Pterygota</taxon>
        <taxon>Neoptera</taxon>
        <taxon>Endopterygota</taxon>
        <taxon>Coleoptera</taxon>
        <taxon>Polyphaga</taxon>
        <taxon>Scarabaeiformia</taxon>
        <taxon>Scarabaeidae</taxon>
        <taxon>Rutelinae</taxon>
        <taxon>Popillia</taxon>
    </lineage>
</organism>
<dbReference type="Proteomes" id="UP001458880">
    <property type="component" value="Unassembled WGS sequence"/>
</dbReference>
<evidence type="ECO:0000313" key="2">
    <source>
        <dbReference type="EMBL" id="KAK9693905.1"/>
    </source>
</evidence>
<keyword evidence="3" id="KW-1185">Reference proteome</keyword>
<dbReference type="EMBL" id="JASPKY010000528">
    <property type="protein sequence ID" value="KAK9693905.1"/>
    <property type="molecule type" value="Genomic_DNA"/>
</dbReference>
<proteinExistence type="predicted"/>
<feature type="compositionally biased region" description="Basic and acidic residues" evidence="1">
    <location>
        <begin position="27"/>
        <end position="41"/>
    </location>
</feature>
<sequence>MEFININYGGGGDDSGDYSSDGVAWNDADRPPRPNIRRQDDDGTMLTSGYGSTASEYPAAGRRRSSTIDIGLRTSSVR</sequence>
<name>A0AAW1IVB5_POPJA</name>
<comment type="caution">
    <text evidence="2">The sequence shown here is derived from an EMBL/GenBank/DDBJ whole genome shotgun (WGS) entry which is preliminary data.</text>
</comment>
<reference evidence="2 3" key="1">
    <citation type="journal article" date="2024" name="BMC Genomics">
        <title>De novo assembly and annotation of Popillia japonica's genome with initial clues to its potential as an invasive pest.</title>
        <authorList>
            <person name="Cucini C."/>
            <person name="Boschi S."/>
            <person name="Funari R."/>
            <person name="Cardaioli E."/>
            <person name="Iannotti N."/>
            <person name="Marturano G."/>
            <person name="Paoli F."/>
            <person name="Bruttini M."/>
            <person name="Carapelli A."/>
            <person name="Frati F."/>
            <person name="Nardi F."/>
        </authorList>
    </citation>
    <scope>NUCLEOTIDE SEQUENCE [LARGE SCALE GENOMIC DNA]</scope>
    <source>
        <strain evidence="2">DMR45628</strain>
    </source>
</reference>
<evidence type="ECO:0000313" key="3">
    <source>
        <dbReference type="Proteomes" id="UP001458880"/>
    </source>
</evidence>